<dbReference type="InterPro" id="IPR027417">
    <property type="entry name" value="P-loop_NTPase"/>
</dbReference>
<evidence type="ECO:0000313" key="5">
    <source>
        <dbReference type="EMBL" id="MFD2110681.1"/>
    </source>
</evidence>
<dbReference type="PANTHER" id="PTHR43534:SF1">
    <property type="entry name" value="4FE-4S CLUSTER CONTAINING PARA FAMILY ATPASE PROTEIN"/>
    <property type="match status" value="1"/>
</dbReference>
<dbReference type="Proteomes" id="UP001597337">
    <property type="component" value="Unassembled WGS sequence"/>
</dbReference>
<dbReference type="SUPFAM" id="SSF52540">
    <property type="entry name" value="P-loop containing nucleoside triphosphate hydrolases"/>
    <property type="match status" value="1"/>
</dbReference>
<dbReference type="EMBL" id="JBHUHX010000004">
    <property type="protein sequence ID" value="MFD2110681.1"/>
    <property type="molecule type" value="Genomic_DNA"/>
</dbReference>
<evidence type="ECO:0000256" key="2">
    <source>
        <dbReference type="ARBA" id="ARBA00023004"/>
    </source>
</evidence>
<keyword evidence="2" id="KW-0408">Iron</keyword>
<dbReference type="InterPro" id="IPR017896">
    <property type="entry name" value="4Fe4S_Fe-S-bd"/>
</dbReference>
<feature type="domain" description="4Fe-4S ferredoxin-type" evidence="4">
    <location>
        <begin position="89"/>
        <end position="118"/>
    </location>
</feature>
<dbReference type="PANTHER" id="PTHR43534">
    <property type="entry name" value="MIND SUPERFAMILY P-LOOP ATPASE CONTAINING AN INSERTED FERREDOXIN DOMAIN"/>
    <property type="match status" value="1"/>
</dbReference>
<dbReference type="PROSITE" id="PS51379">
    <property type="entry name" value="4FE4S_FER_2"/>
    <property type="match status" value="2"/>
</dbReference>
<gene>
    <name evidence="5" type="ORF">ACFSJC_02355</name>
</gene>
<keyword evidence="1" id="KW-0479">Metal-binding</keyword>
<comment type="caution">
    <text evidence="5">The sequence shown here is derived from an EMBL/GenBank/DDBJ whole genome shotgun (WGS) entry which is preliminary data.</text>
</comment>
<sequence length="293" mass="31580">MKELTLISGKGGTGKTTVSAAFAALAHRKVLTDCDVDAANLHLLLDPEPRSVEPFSAMRSPRIDPELCAECGICQSHCRFDAIQLDFDSGYVIDELACEHCGLCARICPEWAIQMEDRICGDWRISDTRCGTLVHARLGIGEDNSGKLVTLVRREARRLAEAEDAALILNDGPPGTGCPVTAAITGADLVLAITEPTPSGLHDLQRVAGLCTHFRVPLTVCINKHDLSPRNSAMIRNWCEEAGVEIAGDIPFDPAVHRALANGHSLIDEGEDNAATQAVTALWKRIETRLGLT</sequence>
<evidence type="ECO:0000259" key="4">
    <source>
        <dbReference type="PROSITE" id="PS51379"/>
    </source>
</evidence>
<dbReference type="Pfam" id="PF00037">
    <property type="entry name" value="Fer4"/>
    <property type="match status" value="2"/>
</dbReference>
<evidence type="ECO:0000313" key="6">
    <source>
        <dbReference type="Proteomes" id="UP001597337"/>
    </source>
</evidence>
<dbReference type="SUPFAM" id="SSF54862">
    <property type="entry name" value="4Fe-4S ferredoxins"/>
    <property type="match status" value="1"/>
</dbReference>
<proteinExistence type="predicted"/>
<dbReference type="CDD" id="cd03110">
    <property type="entry name" value="SIMIBI_bact_arch"/>
    <property type="match status" value="1"/>
</dbReference>
<accession>A0ABW4Y6M7</accession>
<feature type="domain" description="4Fe-4S ferredoxin-type" evidence="4">
    <location>
        <begin position="59"/>
        <end position="88"/>
    </location>
</feature>
<keyword evidence="6" id="KW-1185">Reference proteome</keyword>
<dbReference type="Gene3D" id="3.40.50.300">
    <property type="entry name" value="P-loop containing nucleotide triphosphate hydrolases"/>
    <property type="match status" value="1"/>
</dbReference>
<name>A0ABW4Y6M7_9GAMM</name>
<dbReference type="InterPro" id="IPR017900">
    <property type="entry name" value="4Fe4S_Fe_S_CS"/>
</dbReference>
<reference evidence="6" key="1">
    <citation type="journal article" date="2019" name="Int. J. Syst. Evol. Microbiol.">
        <title>The Global Catalogue of Microorganisms (GCM) 10K type strain sequencing project: providing services to taxonomists for standard genome sequencing and annotation.</title>
        <authorList>
            <consortium name="The Broad Institute Genomics Platform"/>
            <consortium name="The Broad Institute Genome Sequencing Center for Infectious Disease"/>
            <person name="Wu L."/>
            <person name="Ma J."/>
        </authorList>
    </citation>
    <scope>NUCLEOTIDE SEQUENCE [LARGE SCALE GENOMIC DNA]</scope>
    <source>
        <strain evidence="6">KACC 12597</strain>
    </source>
</reference>
<keyword evidence="3" id="KW-0411">Iron-sulfur</keyword>
<evidence type="ECO:0000256" key="1">
    <source>
        <dbReference type="ARBA" id="ARBA00022723"/>
    </source>
</evidence>
<dbReference type="Pfam" id="PF01656">
    <property type="entry name" value="CbiA"/>
    <property type="match status" value="1"/>
</dbReference>
<dbReference type="RefSeq" id="WP_386022638.1">
    <property type="nucleotide sequence ID" value="NZ_JBHUHX010000004.1"/>
</dbReference>
<dbReference type="Gene3D" id="3.30.70.20">
    <property type="match status" value="1"/>
</dbReference>
<dbReference type="PROSITE" id="PS00198">
    <property type="entry name" value="4FE4S_FER_1"/>
    <property type="match status" value="1"/>
</dbReference>
<organism evidence="5 6">
    <name type="scientific">Thiorhodococcus fuscus</name>
    <dbReference type="NCBI Taxonomy" id="527200"/>
    <lineage>
        <taxon>Bacteria</taxon>
        <taxon>Pseudomonadati</taxon>
        <taxon>Pseudomonadota</taxon>
        <taxon>Gammaproteobacteria</taxon>
        <taxon>Chromatiales</taxon>
        <taxon>Chromatiaceae</taxon>
        <taxon>Thiorhodococcus</taxon>
    </lineage>
</organism>
<evidence type="ECO:0000256" key="3">
    <source>
        <dbReference type="ARBA" id="ARBA00023014"/>
    </source>
</evidence>
<protein>
    <submittedName>
        <fullName evidence="5">4Fe-4S binding protein</fullName>
    </submittedName>
</protein>
<dbReference type="InterPro" id="IPR002586">
    <property type="entry name" value="CobQ/CobB/MinD/ParA_Nub-bd_dom"/>
</dbReference>